<evidence type="ECO:0000313" key="2">
    <source>
        <dbReference type="Proteomes" id="UP000024635"/>
    </source>
</evidence>
<name>A0A016THA1_9BILA</name>
<protein>
    <submittedName>
        <fullName evidence="1">Uncharacterized protein</fullName>
    </submittedName>
</protein>
<dbReference type="EMBL" id="JARK01001438">
    <property type="protein sequence ID" value="EYC02071.1"/>
    <property type="molecule type" value="Genomic_DNA"/>
</dbReference>
<reference evidence="2" key="1">
    <citation type="journal article" date="2015" name="Nat. Genet.">
        <title>The genome and transcriptome of the zoonotic hookworm Ancylostoma ceylanicum identify infection-specific gene families.</title>
        <authorList>
            <person name="Schwarz E.M."/>
            <person name="Hu Y."/>
            <person name="Antoshechkin I."/>
            <person name="Miller M.M."/>
            <person name="Sternberg P.W."/>
            <person name="Aroian R.V."/>
        </authorList>
    </citation>
    <scope>NUCLEOTIDE SEQUENCE</scope>
    <source>
        <strain evidence="2">HY135</strain>
    </source>
</reference>
<gene>
    <name evidence="1" type="primary">Acey_s0102.g3466</name>
    <name evidence="1" type="ORF">Y032_0102g3466</name>
</gene>
<dbReference type="Proteomes" id="UP000024635">
    <property type="component" value="Unassembled WGS sequence"/>
</dbReference>
<keyword evidence="2" id="KW-1185">Reference proteome</keyword>
<proteinExistence type="predicted"/>
<dbReference type="AlphaFoldDB" id="A0A016THA1"/>
<evidence type="ECO:0000313" key="1">
    <source>
        <dbReference type="EMBL" id="EYC02071.1"/>
    </source>
</evidence>
<accession>A0A016THA1</accession>
<organism evidence="1 2">
    <name type="scientific">Ancylostoma ceylanicum</name>
    <dbReference type="NCBI Taxonomy" id="53326"/>
    <lineage>
        <taxon>Eukaryota</taxon>
        <taxon>Metazoa</taxon>
        <taxon>Ecdysozoa</taxon>
        <taxon>Nematoda</taxon>
        <taxon>Chromadorea</taxon>
        <taxon>Rhabditida</taxon>
        <taxon>Rhabditina</taxon>
        <taxon>Rhabditomorpha</taxon>
        <taxon>Strongyloidea</taxon>
        <taxon>Ancylostomatidae</taxon>
        <taxon>Ancylostomatinae</taxon>
        <taxon>Ancylostoma</taxon>
    </lineage>
</organism>
<comment type="caution">
    <text evidence="1">The sequence shown here is derived from an EMBL/GenBank/DDBJ whole genome shotgun (WGS) entry which is preliminary data.</text>
</comment>
<sequence length="70" mass="7984">MMCTMVFEIIGPTRRPSYEGSFPMYDSGLRLCKNDRSEASTQSPLCLCPRRPRAVPPLVFVRLEFTVLCI</sequence>